<comment type="caution">
    <text evidence="6">The sequence shown here is derived from an EMBL/GenBank/DDBJ whole genome shotgun (WGS) entry which is preliminary data.</text>
</comment>
<dbReference type="InterPro" id="IPR010982">
    <property type="entry name" value="Lambda_DNA-bd_dom_sf"/>
</dbReference>
<name>A0A7W4IXH3_9PROT</name>
<dbReference type="SUPFAM" id="SSF47413">
    <property type="entry name" value="lambda repressor-like DNA-binding domains"/>
    <property type="match status" value="1"/>
</dbReference>
<dbReference type="Pfam" id="PF09856">
    <property type="entry name" value="ScfRs"/>
    <property type="match status" value="1"/>
</dbReference>
<proteinExistence type="inferred from homology"/>
<sequence>MATAGEKIFAGSRIRDLRAKNGQSQQGLATALGLSASYLNQIENDQRPLTPGILLKLCTLFGVEPTWFSDSGDIQRMQVLREILGDPLFSAMPSPRQVQEAVRGAPWLCDQFVTLYRAFRALREERGQAGAAAPAPQPGTGSYDAVGDWVQAERNYFDEIDRAAEGLYESARLEEGGPAEMLGRYLRDRHDIRIVTDAALDSQGVMWRFDRRARRLAVTGGVPPESTAFWLAQVIGRLDYGQVLARPVRRSGLGSADARALATVGMSNYFAGALLLPYERFRRAARQTRHDLDLLQRQFGVSFEQVCHRLSTMQRPGAEGIPFYFIKTDIAGNVLKSYSATRFSRARFGGLCAQWNVFECFSAPGKLHVQMSRTTDDAVYISVARTVGHSPVSYFDRPRLVAIVLGCAVSHAPELVYSAGLDLRDDRMVIPIGPGCRACIRTDCRHRAIPATGFGIDAGSEERGVVPYHMVAP</sequence>
<dbReference type="EMBL" id="JABEQE010000001">
    <property type="protein sequence ID" value="MBB2170839.1"/>
    <property type="molecule type" value="Genomic_DNA"/>
</dbReference>
<accession>A0A7W4IXH3</accession>
<feature type="domain" description="HTH cro/C1-type" evidence="5">
    <location>
        <begin position="14"/>
        <end position="68"/>
    </location>
</feature>
<dbReference type="InterPro" id="IPR050807">
    <property type="entry name" value="TransReg_Diox_bact_type"/>
</dbReference>
<dbReference type="Proteomes" id="UP000577891">
    <property type="component" value="Unassembled WGS sequence"/>
</dbReference>
<dbReference type="SMART" id="SM00530">
    <property type="entry name" value="HTH_XRE"/>
    <property type="match status" value="1"/>
</dbReference>
<dbReference type="AlphaFoldDB" id="A0A7W4IXH3"/>
<keyword evidence="7" id="KW-1185">Reference proteome</keyword>
<comment type="similarity">
    <text evidence="1">Belongs to the short-chain fatty acyl-CoA assimilation regulator (ScfR) family.</text>
</comment>
<dbReference type="InterPro" id="IPR018653">
    <property type="entry name" value="ScfR_C"/>
</dbReference>
<protein>
    <submittedName>
        <fullName evidence="6">DUF2083 domain-containing protein</fullName>
    </submittedName>
</protein>
<dbReference type="PANTHER" id="PTHR46797:SF23">
    <property type="entry name" value="HTH-TYPE TRANSCRIPTIONAL REGULATOR SUTR"/>
    <property type="match status" value="1"/>
</dbReference>
<evidence type="ECO:0000256" key="1">
    <source>
        <dbReference type="ARBA" id="ARBA00007227"/>
    </source>
</evidence>
<evidence type="ECO:0000313" key="6">
    <source>
        <dbReference type="EMBL" id="MBB2170839.1"/>
    </source>
</evidence>
<dbReference type="PIRSF" id="PIRSF019251">
    <property type="entry name" value="Rv0465c"/>
    <property type="match status" value="1"/>
</dbReference>
<dbReference type="Gene3D" id="1.10.260.40">
    <property type="entry name" value="lambda repressor-like DNA-binding domains"/>
    <property type="match status" value="1"/>
</dbReference>
<dbReference type="PANTHER" id="PTHR46797">
    <property type="entry name" value="HTH-TYPE TRANSCRIPTIONAL REGULATOR"/>
    <property type="match status" value="1"/>
</dbReference>
<dbReference type="GO" id="GO:0003700">
    <property type="term" value="F:DNA-binding transcription factor activity"/>
    <property type="evidence" value="ECO:0007669"/>
    <property type="project" value="TreeGrafter"/>
</dbReference>
<evidence type="ECO:0000256" key="2">
    <source>
        <dbReference type="ARBA" id="ARBA00023015"/>
    </source>
</evidence>
<dbReference type="CDD" id="cd00093">
    <property type="entry name" value="HTH_XRE"/>
    <property type="match status" value="1"/>
</dbReference>
<keyword evidence="4" id="KW-0804">Transcription</keyword>
<dbReference type="PROSITE" id="PS50943">
    <property type="entry name" value="HTH_CROC1"/>
    <property type="match status" value="1"/>
</dbReference>
<dbReference type="InterPro" id="IPR026281">
    <property type="entry name" value="HTH_RamB"/>
</dbReference>
<evidence type="ECO:0000256" key="3">
    <source>
        <dbReference type="ARBA" id="ARBA00023125"/>
    </source>
</evidence>
<keyword evidence="2" id="KW-0805">Transcription regulation</keyword>
<evidence type="ECO:0000256" key="4">
    <source>
        <dbReference type="ARBA" id="ARBA00023163"/>
    </source>
</evidence>
<dbReference type="Pfam" id="PF06114">
    <property type="entry name" value="Peptidase_M78"/>
    <property type="match status" value="1"/>
</dbReference>
<reference evidence="6 7" key="1">
    <citation type="submission" date="2020-04" db="EMBL/GenBank/DDBJ databases">
        <title>Description of novel Gluconacetobacter.</title>
        <authorList>
            <person name="Sombolestani A."/>
        </authorList>
    </citation>
    <scope>NUCLEOTIDE SEQUENCE [LARGE SCALE GENOMIC DNA]</scope>
    <source>
        <strain evidence="6 7">LMG 27724</strain>
    </source>
</reference>
<evidence type="ECO:0000259" key="5">
    <source>
        <dbReference type="PROSITE" id="PS50943"/>
    </source>
</evidence>
<gene>
    <name evidence="6" type="ORF">HLH35_01680</name>
</gene>
<dbReference type="GO" id="GO:0005829">
    <property type="term" value="C:cytosol"/>
    <property type="evidence" value="ECO:0007669"/>
    <property type="project" value="TreeGrafter"/>
</dbReference>
<dbReference type="RefSeq" id="WP_182977462.1">
    <property type="nucleotide sequence ID" value="NZ_BAABGB010000014.1"/>
</dbReference>
<dbReference type="Pfam" id="PF01381">
    <property type="entry name" value="HTH_3"/>
    <property type="match status" value="1"/>
</dbReference>
<dbReference type="GO" id="GO:0003677">
    <property type="term" value="F:DNA binding"/>
    <property type="evidence" value="ECO:0007669"/>
    <property type="project" value="UniProtKB-KW"/>
</dbReference>
<dbReference type="InterPro" id="IPR001387">
    <property type="entry name" value="Cro/C1-type_HTH"/>
</dbReference>
<evidence type="ECO:0000313" key="7">
    <source>
        <dbReference type="Proteomes" id="UP000577891"/>
    </source>
</evidence>
<dbReference type="InterPro" id="IPR010359">
    <property type="entry name" value="IrrE_HExxH"/>
</dbReference>
<organism evidence="6 7">
    <name type="scientific">Gluconacetobacter asukensis</name>
    <dbReference type="NCBI Taxonomy" id="1017181"/>
    <lineage>
        <taxon>Bacteria</taxon>
        <taxon>Pseudomonadati</taxon>
        <taxon>Pseudomonadota</taxon>
        <taxon>Alphaproteobacteria</taxon>
        <taxon>Acetobacterales</taxon>
        <taxon>Acetobacteraceae</taxon>
        <taxon>Gluconacetobacter</taxon>
    </lineage>
</organism>
<keyword evidence="3" id="KW-0238">DNA-binding</keyword>